<dbReference type="Pfam" id="PF01026">
    <property type="entry name" value="TatD_DNase"/>
    <property type="match status" value="1"/>
</dbReference>
<dbReference type="PANTHER" id="PTHR47345:SF1">
    <property type="entry name" value="CUT9-INTERACTING PROTEIN SCN1"/>
    <property type="match status" value="1"/>
</dbReference>
<dbReference type="InterPro" id="IPR053044">
    <property type="entry name" value="Metallo-hydrolase/TatD-type"/>
</dbReference>
<evidence type="ECO:0000313" key="1">
    <source>
        <dbReference type="EMBL" id="TFK41833.1"/>
    </source>
</evidence>
<keyword evidence="2" id="KW-1185">Reference proteome</keyword>
<proteinExistence type="predicted"/>
<protein>
    <recommendedName>
        <fullName evidence="3">TatD DNase family Scn1</fullName>
    </recommendedName>
</protein>
<dbReference type="AlphaFoldDB" id="A0A5C3MAQ4"/>
<dbReference type="EMBL" id="ML213593">
    <property type="protein sequence ID" value="TFK41833.1"/>
    <property type="molecule type" value="Genomic_DNA"/>
</dbReference>
<evidence type="ECO:0000313" key="2">
    <source>
        <dbReference type="Proteomes" id="UP000308652"/>
    </source>
</evidence>
<dbReference type="Proteomes" id="UP000308652">
    <property type="component" value="Unassembled WGS sequence"/>
</dbReference>
<organism evidence="1 2">
    <name type="scientific">Crucibulum laeve</name>
    <dbReference type="NCBI Taxonomy" id="68775"/>
    <lineage>
        <taxon>Eukaryota</taxon>
        <taxon>Fungi</taxon>
        <taxon>Dikarya</taxon>
        <taxon>Basidiomycota</taxon>
        <taxon>Agaricomycotina</taxon>
        <taxon>Agaricomycetes</taxon>
        <taxon>Agaricomycetidae</taxon>
        <taxon>Agaricales</taxon>
        <taxon>Agaricineae</taxon>
        <taxon>Nidulariaceae</taxon>
        <taxon>Crucibulum</taxon>
    </lineage>
</organism>
<reference evidence="1 2" key="1">
    <citation type="journal article" date="2019" name="Nat. Ecol. Evol.">
        <title>Megaphylogeny resolves global patterns of mushroom evolution.</title>
        <authorList>
            <person name="Varga T."/>
            <person name="Krizsan K."/>
            <person name="Foldi C."/>
            <person name="Dima B."/>
            <person name="Sanchez-Garcia M."/>
            <person name="Sanchez-Ramirez S."/>
            <person name="Szollosi G.J."/>
            <person name="Szarkandi J.G."/>
            <person name="Papp V."/>
            <person name="Albert L."/>
            <person name="Andreopoulos W."/>
            <person name="Angelini C."/>
            <person name="Antonin V."/>
            <person name="Barry K.W."/>
            <person name="Bougher N.L."/>
            <person name="Buchanan P."/>
            <person name="Buyck B."/>
            <person name="Bense V."/>
            <person name="Catcheside P."/>
            <person name="Chovatia M."/>
            <person name="Cooper J."/>
            <person name="Damon W."/>
            <person name="Desjardin D."/>
            <person name="Finy P."/>
            <person name="Geml J."/>
            <person name="Haridas S."/>
            <person name="Hughes K."/>
            <person name="Justo A."/>
            <person name="Karasinski D."/>
            <person name="Kautmanova I."/>
            <person name="Kiss B."/>
            <person name="Kocsube S."/>
            <person name="Kotiranta H."/>
            <person name="LaButti K.M."/>
            <person name="Lechner B.E."/>
            <person name="Liimatainen K."/>
            <person name="Lipzen A."/>
            <person name="Lukacs Z."/>
            <person name="Mihaltcheva S."/>
            <person name="Morgado L.N."/>
            <person name="Niskanen T."/>
            <person name="Noordeloos M.E."/>
            <person name="Ohm R.A."/>
            <person name="Ortiz-Santana B."/>
            <person name="Ovrebo C."/>
            <person name="Racz N."/>
            <person name="Riley R."/>
            <person name="Savchenko A."/>
            <person name="Shiryaev A."/>
            <person name="Soop K."/>
            <person name="Spirin V."/>
            <person name="Szebenyi C."/>
            <person name="Tomsovsky M."/>
            <person name="Tulloss R.E."/>
            <person name="Uehling J."/>
            <person name="Grigoriev I.V."/>
            <person name="Vagvolgyi C."/>
            <person name="Papp T."/>
            <person name="Martin F.M."/>
            <person name="Miettinen O."/>
            <person name="Hibbett D.S."/>
            <person name="Nagy L.G."/>
        </authorList>
    </citation>
    <scope>NUCLEOTIDE SEQUENCE [LARGE SCALE GENOMIC DNA]</scope>
    <source>
        <strain evidence="1 2">CBS 166.37</strain>
    </source>
</reference>
<dbReference type="PANTHER" id="PTHR47345">
    <property type="entry name" value="CUT9-INTERACTING PROTEIN SCN1"/>
    <property type="match status" value="1"/>
</dbReference>
<dbReference type="InterPro" id="IPR001130">
    <property type="entry name" value="TatD-like"/>
</dbReference>
<dbReference type="OrthoDB" id="413993at2759"/>
<dbReference type="InterPro" id="IPR032466">
    <property type="entry name" value="Metal_Hydrolase"/>
</dbReference>
<accession>A0A5C3MAQ4</accession>
<sequence length="327" mass="37268">MSNLPNKAVLRHVVDVHCHPTDAPSISSDSMDRLDIIICAMSTMKQDQQKVRELAAFYPEKVIPCFGYHPWFSYLISIGSTTKEEHYKKLLLESSKSSTTDIEAFTKLLPMLPDPMPLSEMLADLRKSFSLFPEKSMLGEVGLDRIFRIPYDYFANPRQLTPFTIPIDHQTAILEAQLDLAVELGRNVSIHSVKSQLATIELLTRMQKKHGTKWQQINVDMHSCGLSPETWRQLEKKHSNVFLSLSTVINSRHANHRALIACCSPERILVESDYNDVEMVTGKTWEILCTIADIKGWPIEEDWEEVGTAAMGAVHRLEKNWQRFSGE</sequence>
<name>A0A5C3MAQ4_9AGAR</name>
<evidence type="ECO:0008006" key="3">
    <source>
        <dbReference type="Google" id="ProtNLM"/>
    </source>
</evidence>
<gene>
    <name evidence="1" type="ORF">BDQ12DRAFT_677235</name>
</gene>
<dbReference type="SUPFAM" id="SSF51556">
    <property type="entry name" value="Metallo-dependent hydrolases"/>
    <property type="match status" value="1"/>
</dbReference>
<dbReference type="GO" id="GO:0016788">
    <property type="term" value="F:hydrolase activity, acting on ester bonds"/>
    <property type="evidence" value="ECO:0007669"/>
    <property type="project" value="InterPro"/>
</dbReference>
<dbReference type="Gene3D" id="3.20.20.140">
    <property type="entry name" value="Metal-dependent hydrolases"/>
    <property type="match status" value="1"/>
</dbReference>